<name>A0A4R5ME28_9BURK</name>
<reference evidence="1 2" key="1">
    <citation type="submission" date="2019-03" db="EMBL/GenBank/DDBJ databases">
        <title>Paraburkholderia sp. 4M-K11, isolated from subtropical forest soil.</title>
        <authorList>
            <person name="Gao Z.-H."/>
            <person name="Qiu L.-H."/>
        </authorList>
    </citation>
    <scope>NUCLEOTIDE SEQUENCE [LARGE SCALE GENOMIC DNA]</scope>
    <source>
        <strain evidence="1 2">4M-K11</strain>
    </source>
</reference>
<evidence type="ECO:0000313" key="1">
    <source>
        <dbReference type="EMBL" id="TDG25124.1"/>
    </source>
</evidence>
<organism evidence="1 2">
    <name type="scientific">Paraburkholderia silviterrae</name>
    <dbReference type="NCBI Taxonomy" id="2528715"/>
    <lineage>
        <taxon>Bacteria</taxon>
        <taxon>Pseudomonadati</taxon>
        <taxon>Pseudomonadota</taxon>
        <taxon>Betaproteobacteria</taxon>
        <taxon>Burkholderiales</taxon>
        <taxon>Burkholderiaceae</taxon>
        <taxon>Paraburkholderia</taxon>
    </lineage>
</organism>
<dbReference type="OrthoDB" id="4558583at2"/>
<proteinExistence type="predicted"/>
<sequence>MKRFQRIHGDDCVSVRMPSLVVDALRENLRIYDEDDDRFVTAAVVQLLLRGPNARVSAKMLPFDHDSAKRVLSEHPTLGTNGFADDDKHAQTGFNWDVVELAVLWLALMHSVFGRESGSYSLKHEIEQSIGRHVANGEAILAALLLPGFYRVRRAPGRGNPNAIIRPEPQQ</sequence>
<protein>
    <submittedName>
        <fullName evidence="1">Uncharacterized protein</fullName>
    </submittedName>
</protein>
<evidence type="ECO:0000313" key="2">
    <source>
        <dbReference type="Proteomes" id="UP000295722"/>
    </source>
</evidence>
<dbReference type="Proteomes" id="UP000295722">
    <property type="component" value="Unassembled WGS sequence"/>
</dbReference>
<dbReference type="EMBL" id="SMRP01000002">
    <property type="protein sequence ID" value="TDG25124.1"/>
    <property type="molecule type" value="Genomic_DNA"/>
</dbReference>
<accession>A0A4R5ME28</accession>
<keyword evidence="2" id="KW-1185">Reference proteome</keyword>
<comment type="caution">
    <text evidence="1">The sequence shown here is derived from an EMBL/GenBank/DDBJ whole genome shotgun (WGS) entry which is preliminary data.</text>
</comment>
<gene>
    <name evidence="1" type="ORF">EYW47_04480</name>
</gene>
<dbReference type="RefSeq" id="WP_133193690.1">
    <property type="nucleotide sequence ID" value="NZ_JBHUCW010000006.1"/>
</dbReference>
<dbReference type="AlphaFoldDB" id="A0A4R5ME28"/>